<sequence length="50" mass="5562">MIRGYQPVLSSPNIAAQQYPRVKLLYCPELPKTLVGMENNSSVGRASDRL</sequence>
<gene>
    <name evidence="1" type="ORF">CIRG_02398</name>
</gene>
<evidence type="ECO:0000313" key="1">
    <source>
        <dbReference type="EMBL" id="KMP02706.1"/>
    </source>
</evidence>
<dbReference type="EMBL" id="DS028094">
    <property type="protein sequence ID" value="KMP02706.1"/>
    <property type="molecule type" value="Genomic_DNA"/>
</dbReference>
<accession>A0A0J6Y254</accession>
<reference evidence="2" key="1">
    <citation type="journal article" date="2010" name="Genome Res.">
        <title>Population genomic sequencing of Coccidioides fungi reveals recent hybridization and transposon control.</title>
        <authorList>
            <person name="Neafsey D.E."/>
            <person name="Barker B.M."/>
            <person name="Sharpton T.J."/>
            <person name="Stajich J.E."/>
            <person name="Park D.J."/>
            <person name="Whiston E."/>
            <person name="Hung C.-Y."/>
            <person name="McMahan C."/>
            <person name="White J."/>
            <person name="Sykes S."/>
            <person name="Heiman D."/>
            <person name="Young S."/>
            <person name="Zeng Q."/>
            <person name="Abouelleil A."/>
            <person name="Aftuck L."/>
            <person name="Bessette D."/>
            <person name="Brown A."/>
            <person name="FitzGerald M."/>
            <person name="Lui A."/>
            <person name="Macdonald J.P."/>
            <person name="Priest M."/>
            <person name="Orbach M.J."/>
            <person name="Galgiani J.N."/>
            <person name="Kirkland T.N."/>
            <person name="Cole G.T."/>
            <person name="Birren B.W."/>
            <person name="Henn M.R."/>
            <person name="Taylor J.W."/>
            <person name="Rounsley S.D."/>
        </authorList>
    </citation>
    <scope>NUCLEOTIDE SEQUENCE [LARGE SCALE GENOMIC DNA]</scope>
    <source>
        <strain evidence="2">RMSCC 2394</strain>
    </source>
</reference>
<organism evidence="1 2">
    <name type="scientific">Coccidioides immitis RMSCC 2394</name>
    <dbReference type="NCBI Taxonomy" id="404692"/>
    <lineage>
        <taxon>Eukaryota</taxon>
        <taxon>Fungi</taxon>
        <taxon>Dikarya</taxon>
        <taxon>Ascomycota</taxon>
        <taxon>Pezizomycotina</taxon>
        <taxon>Eurotiomycetes</taxon>
        <taxon>Eurotiomycetidae</taxon>
        <taxon>Onygenales</taxon>
        <taxon>Onygenaceae</taxon>
        <taxon>Coccidioides</taxon>
    </lineage>
</organism>
<proteinExistence type="predicted"/>
<dbReference type="AlphaFoldDB" id="A0A0J6Y254"/>
<dbReference type="Proteomes" id="UP000054565">
    <property type="component" value="Unassembled WGS sequence"/>
</dbReference>
<evidence type="ECO:0000313" key="2">
    <source>
        <dbReference type="Proteomes" id="UP000054565"/>
    </source>
</evidence>
<name>A0A0J6Y254_COCIT</name>
<protein>
    <submittedName>
        <fullName evidence="1">Uncharacterized protein</fullName>
    </submittedName>
</protein>